<gene>
    <name evidence="1" type="ORF">M9Y10_025725</name>
</gene>
<name>A0ABR2H9H5_9EUKA</name>
<dbReference type="Proteomes" id="UP001470230">
    <property type="component" value="Unassembled WGS sequence"/>
</dbReference>
<protein>
    <recommendedName>
        <fullName evidence="3">VWFA domain-containing protein</fullName>
    </recommendedName>
</protein>
<accession>A0ABR2H9H5</accession>
<proteinExistence type="predicted"/>
<evidence type="ECO:0008006" key="3">
    <source>
        <dbReference type="Google" id="ProtNLM"/>
    </source>
</evidence>
<comment type="caution">
    <text evidence="1">The sequence shown here is derived from an EMBL/GenBank/DDBJ whole genome shotgun (WGS) entry which is preliminary data.</text>
</comment>
<sequence>MHCTTLFQGKNGPCLLLADSVFKKETDLDKVDYINPENGIIENDTYLNIAIKFICDSGKRSLEEIDRNSYLIDPAKVKQLVFIVIDKSDSMRSDYSDGLNQFQASQKFFIKLVEACYRFHTISLYGSIMYNSNIEVRNELNPLNYNFRERMIIENERPEGESRLFTAIKRAADLILLENKGNKFPNAVF</sequence>
<organism evidence="1 2">
    <name type="scientific">Tritrichomonas musculus</name>
    <dbReference type="NCBI Taxonomy" id="1915356"/>
    <lineage>
        <taxon>Eukaryota</taxon>
        <taxon>Metamonada</taxon>
        <taxon>Parabasalia</taxon>
        <taxon>Tritrichomonadida</taxon>
        <taxon>Tritrichomonadidae</taxon>
        <taxon>Tritrichomonas</taxon>
    </lineage>
</organism>
<dbReference type="InterPro" id="IPR036465">
    <property type="entry name" value="vWFA_dom_sf"/>
</dbReference>
<evidence type="ECO:0000313" key="1">
    <source>
        <dbReference type="EMBL" id="KAK8842859.1"/>
    </source>
</evidence>
<reference evidence="1 2" key="1">
    <citation type="submission" date="2024-04" db="EMBL/GenBank/DDBJ databases">
        <title>Tritrichomonas musculus Genome.</title>
        <authorList>
            <person name="Alves-Ferreira E."/>
            <person name="Grigg M."/>
            <person name="Lorenzi H."/>
            <person name="Galac M."/>
        </authorList>
    </citation>
    <scope>NUCLEOTIDE SEQUENCE [LARGE SCALE GENOMIC DNA]</scope>
    <source>
        <strain evidence="1 2">EAF2021</strain>
    </source>
</reference>
<dbReference type="Gene3D" id="3.40.50.410">
    <property type="entry name" value="von Willebrand factor, type A domain"/>
    <property type="match status" value="1"/>
</dbReference>
<keyword evidence="2" id="KW-1185">Reference proteome</keyword>
<dbReference type="EMBL" id="JAPFFF010000037">
    <property type="protein sequence ID" value="KAK8842859.1"/>
    <property type="molecule type" value="Genomic_DNA"/>
</dbReference>
<dbReference type="SUPFAM" id="SSF53300">
    <property type="entry name" value="vWA-like"/>
    <property type="match status" value="1"/>
</dbReference>
<evidence type="ECO:0000313" key="2">
    <source>
        <dbReference type="Proteomes" id="UP001470230"/>
    </source>
</evidence>